<protein>
    <recommendedName>
        <fullName evidence="5">Fucose-specific lectin</fullName>
    </recommendedName>
</protein>
<feature type="compositionally biased region" description="Pro residues" evidence="1">
    <location>
        <begin position="76"/>
        <end position="90"/>
    </location>
</feature>
<accession>A0AA40E190</accession>
<dbReference type="Gene3D" id="2.120.10.70">
    <property type="entry name" value="Fucose-specific lectin"/>
    <property type="match status" value="1"/>
</dbReference>
<evidence type="ECO:0008006" key="5">
    <source>
        <dbReference type="Google" id="ProtNLM"/>
    </source>
</evidence>
<reference evidence="3" key="1">
    <citation type="submission" date="2023-06" db="EMBL/GenBank/DDBJ databases">
        <title>Genome-scale phylogeny and comparative genomics of the fungal order Sordariales.</title>
        <authorList>
            <consortium name="Lawrence Berkeley National Laboratory"/>
            <person name="Hensen N."/>
            <person name="Bonometti L."/>
            <person name="Westerberg I."/>
            <person name="Brannstrom I.O."/>
            <person name="Guillou S."/>
            <person name="Cros-Aarteil S."/>
            <person name="Calhoun S."/>
            <person name="Haridas S."/>
            <person name="Kuo A."/>
            <person name="Mondo S."/>
            <person name="Pangilinan J."/>
            <person name="Riley R."/>
            <person name="Labutti K."/>
            <person name="Andreopoulos B."/>
            <person name="Lipzen A."/>
            <person name="Chen C."/>
            <person name="Yanf M."/>
            <person name="Daum C."/>
            <person name="Ng V."/>
            <person name="Clum A."/>
            <person name="Steindorff A."/>
            <person name="Ohm R."/>
            <person name="Martin F."/>
            <person name="Silar P."/>
            <person name="Natvig D."/>
            <person name="Lalanne C."/>
            <person name="Gautier V."/>
            <person name="Ament-Velasquez S.L."/>
            <person name="Kruys A."/>
            <person name="Hutchinson M.I."/>
            <person name="Powell A.J."/>
            <person name="Barry K."/>
            <person name="Miller A.N."/>
            <person name="Grigoriev I.V."/>
            <person name="Debuchy R."/>
            <person name="Gladieux P."/>
            <person name="Thoren M.H."/>
            <person name="Johannesson H."/>
        </authorList>
    </citation>
    <scope>NUCLEOTIDE SEQUENCE</scope>
    <source>
        <strain evidence="3">SMH4607-1</strain>
    </source>
</reference>
<keyword evidence="4" id="KW-1185">Reference proteome</keyword>
<keyword evidence="2" id="KW-0812">Transmembrane</keyword>
<name>A0AA40E190_9PEZI</name>
<feature type="region of interest" description="Disordered" evidence="1">
    <location>
        <begin position="68"/>
        <end position="96"/>
    </location>
</feature>
<keyword evidence="2" id="KW-0472">Membrane</keyword>
<comment type="caution">
    <text evidence="3">The sequence shown here is derived from an EMBL/GenBank/DDBJ whole genome shotgun (WGS) entry which is preliminary data.</text>
</comment>
<feature type="region of interest" description="Disordered" evidence="1">
    <location>
        <begin position="1"/>
        <end position="25"/>
    </location>
</feature>
<feature type="transmembrane region" description="Helical" evidence="2">
    <location>
        <begin position="40"/>
        <end position="63"/>
    </location>
</feature>
<evidence type="ECO:0000256" key="2">
    <source>
        <dbReference type="SAM" id="Phobius"/>
    </source>
</evidence>
<gene>
    <name evidence="3" type="ORF">B0H67DRAFT_101018</name>
</gene>
<organism evidence="3 4">
    <name type="scientific">Lasiosphaeris hirsuta</name>
    <dbReference type="NCBI Taxonomy" id="260670"/>
    <lineage>
        <taxon>Eukaryota</taxon>
        <taxon>Fungi</taxon>
        <taxon>Dikarya</taxon>
        <taxon>Ascomycota</taxon>
        <taxon>Pezizomycotina</taxon>
        <taxon>Sordariomycetes</taxon>
        <taxon>Sordariomycetidae</taxon>
        <taxon>Sordariales</taxon>
        <taxon>Lasiosphaeriaceae</taxon>
        <taxon>Lasiosphaeris</taxon>
    </lineage>
</organism>
<keyword evidence="2" id="KW-1133">Transmembrane helix</keyword>
<sequence>MNSHAWGNDLSEGGPGPDGDGSNQVLFQHSHQAPRKSKRWIWITIGVILALGLGLGLGLGLTLGRRASSQADHEPPPIQTPPGPKPPIEPPGGAGAPAALLAETKLAAVHRDDALGNDIQAVYYQSGSGSLMVSQWNSSTRAWNATNVSAALDAVGRPIRPQNGTALAVDHPNGPVQGVPDDGFLVNVRYVSVADNPEYVVGPSAAAGAWTLGTLSNYAPPPVSKGSQMAAVYDGCAAGCTGASVFLYENSSQELIVFKNVFANRDWDQYGFEDFTGFRVVPEPGAALAMTRFTPTGERKEATGLRVYVDVSRQLQEYSWTGGDAQWVHSKDPVHSRFRFKCRVTRI</sequence>
<dbReference type="Proteomes" id="UP001172102">
    <property type="component" value="Unassembled WGS sequence"/>
</dbReference>
<dbReference type="SUPFAM" id="SSF89372">
    <property type="entry name" value="Fucose-specific lectin"/>
    <property type="match status" value="1"/>
</dbReference>
<evidence type="ECO:0000313" key="3">
    <source>
        <dbReference type="EMBL" id="KAK0724189.1"/>
    </source>
</evidence>
<evidence type="ECO:0000313" key="4">
    <source>
        <dbReference type="Proteomes" id="UP001172102"/>
    </source>
</evidence>
<dbReference type="EMBL" id="JAUKUA010000002">
    <property type="protein sequence ID" value="KAK0724189.1"/>
    <property type="molecule type" value="Genomic_DNA"/>
</dbReference>
<proteinExistence type="predicted"/>
<evidence type="ECO:0000256" key="1">
    <source>
        <dbReference type="SAM" id="MobiDB-lite"/>
    </source>
</evidence>
<dbReference type="AlphaFoldDB" id="A0AA40E190"/>